<feature type="transmembrane region" description="Helical" evidence="7">
    <location>
        <begin position="181"/>
        <end position="204"/>
    </location>
</feature>
<dbReference type="Proteomes" id="UP000282597">
    <property type="component" value="Chromosome"/>
</dbReference>
<dbReference type="Pfam" id="PF01311">
    <property type="entry name" value="Bac_export_1"/>
    <property type="match status" value="1"/>
</dbReference>
<feature type="transmembrane region" description="Helical" evidence="7">
    <location>
        <begin position="124"/>
        <end position="149"/>
    </location>
</feature>
<dbReference type="GO" id="GO:0006605">
    <property type="term" value="P:protein targeting"/>
    <property type="evidence" value="ECO:0007669"/>
    <property type="project" value="UniProtKB-UniRule"/>
</dbReference>
<keyword evidence="6 7" id="KW-0472">Membrane</keyword>
<comment type="similarity">
    <text evidence="2 7">Belongs to the FliR/MopE/SpaR family.</text>
</comment>
<protein>
    <submittedName>
        <fullName evidence="8">Type III escT secretion system protein</fullName>
    </submittedName>
</protein>
<evidence type="ECO:0000313" key="8">
    <source>
        <dbReference type="EMBL" id="BBE08356.1"/>
    </source>
</evidence>
<reference evidence="8 9" key="1">
    <citation type="journal article" date="2018" name="Microbes Environ.">
        <title>Comparative Genomic Insights into Endofungal Lifestyles of Two Bacterial Endosymbionts, Mycoavidus cysteinexigens and Burkholderia rhizoxinica.</title>
        <authorList>
            <person name="Sharmin D."/>
            <person name="Guo Y."/>
            <person name="Nishizawa T."/>
            <person name="Ohshima S."/>
            <person name="Sato Y."/>
            <person name="Takashima Y."/>
            <person name="Narisawa K."/>
            <person name="Ohta H."/>
        </authorList>
    </citation>
    <scope>NUCLEOTIDE SEQUENCE [LARGE SCALE GENOMIC DNA]</scope>
    <source>
        <strain evidence="8 9">B1-EB</strain>
    </source>
</reference>
<dbReference type="EMBL" id="AP018150">
    <property type="protein sequence ID" value="BBE08356.1"/>
    <property type="molecule type" value="Genomic_DNA"/>
</dbReference>
<proteinExistence type="inferred from homology"/>
<sequence>MTAWAAWAPLLKVLALCMMRPLGVMALLSVTSTRMLGGAFIRNALALLIALPVMPAALTWAKNTAPPEGFAFAGMILSEFSVGLYIGLLAAIPFWAVAVAGEFIDTARGAGLAEILNPALGEEVSLFSLLFLQLLAALFFVGGGFNLLLAAIYQSYTKLPLGQALLMNQDTALFMIHQWRLVLELGVGFALPAVALMLLVDFSFGLINRTAGQLDVFFIAMPIKSIFACLALIFGLRLGLDHYLDRFDEIWLIVRRLLDLSITAKTA</sequence>
<dbReference type="PANTHER" id="PTHR30065">
    <property type="entry name" value="FLAGELLAR BIOSYNTHETIC PROTEIN FLIR"/>
    <property type="match status" value="1"/>
</dbReference>
<evidence type="ECO:0000256" key="2">
    <source>
        <dbReference type="ARBA" id="ARBA00009772"/>
    </source>
</evidence>
<feature type="transmembrane region" description="Helical" evidence="7">
    <location>
        <begin position="216"/>
        <end position="236"/>
    </location>
</feature>
<gene>
    <name evidence="8" type="ORF">MCB1EB_0195</name>
</gene>
<organism evidence="8 9">
    <name type="scientific">Mycoavidus cysteinexigens</name>
    <dbReference type="NCBI Taxonomy" id="1553431"/>
    <lineage>
        <taxon>Bacteria</taxon>
        <taxon>Pseudomonadati</taxon>
        <taxon>Pseudomonadota</taxon>
        <taxon>Betaproteobacteria</taxon>
        <taxon>Burkholderiales</taxon>
        <taxon>Burkholderiaceae</taxon>
        <taxon>Mycoavidus</taxon>
    </lineage>
</organism>
<dbReference type="AlphaFoldDB" id="A0A2Z6ESH0"/>
<accession>A0A2Z6ESH0</accession>
<evidence type="ECO:0000313" key="9">
    <source>
        <dbReference type="Proteomes" id="UP000282597"/>
    </source>
</evidence>
<feature type="transmembrane region" description="Helical" evidence="7">
    <location>
        <begin position="39"/>
        <end position="61"/>
    </location>
</feature>
<evidence type="ECO:0000256" key="1">
    <source>
        <dbReference type="ARBA" id="ARBA00004651"/>
    </source>
</evidence>
<evidence type="ECO:0000256" key="6">
    <source>
        <dbReference type="ARBA" id="ARBA00023136"/>
    </source>
</evidence>
<comment type="subcellular location">
    <subcellularLocation>
        <location evidence="1 7">Cell membrane</location>
        <topology evidence="1 7">Multi-pass membrane protein</topology>
    </subcellularLocation>
</comment>
<dbReference type="PANTHER" id="PTHR30065:SF7">
    <property type="entry name" value="SECRETION SYSTEM APPARATUS PROTEIN SSAT"/>
    <property type="match status" value="1"/>
</dbReference>
<dbReference type="GO" id="GO:0005886">
    <property type="term" value="C:plasma membrane"/>
    <property type="evidence" value="ECO:0007669"/>
    <property type="project" value="UniProtKB-SubCell"/>
</dbReference>
<dbReference type="PRINTS" id="PR00953">
    <property type="entry name" value="TYPE3IMRPROT"/>
</dbReference>
<evidence type="ECO:0000256" key="3">
    <source>
        <dbReference type="ARBA" id="ARBA00022475"/>
    </source>
</evidence>
<keyword evidence="5 7" id="KW-1133">Transmembrane helix</keyword>
<dbReference type="InterPro" id="IPR006304">
    <property type="entry name" value="T3SS_SpaR/YscT"/>
</dbReference>
<feature type="transmembrane region" description="Helical" evidence="7">
    <location>
        <begin position="82"/>
        <end position="104"/>
    </location>
</feature>
<name>A0A2Z6ESH0_9BURK</name>
<keyword evidence="4 7" id="KW-0812">Transmembrane</keyword>
<dbReference type="NCBIfam" id="TIGR01401">
    <property type="entry name" value="fliR_like_III"/>
    <property type="match status" value="1"/>
</dbReference>
<evidence type="ECO:0000256" key="7">
    <source>
        <dbReference type="RuleBase" id="RU362072"/>
    </source>
</evidence>
<dbReference type="KEGG" id="mcys:MCB1EB_0195"/>
<keyword evidence="3 7" id="KW-1003">Cell membrane</keyword>
<dbReference type="InterPro" id="IPR002010">
    <property type="entry name" value="T3SS_IM_R"/>
</dbReference>
<evidence type="ECO:0000256" key="4">
    <source>
        <dbReference type="ARBA" id="ARBA00022692"/>
    </source>
</evidence>
<keyword evidence="9" id="KW-1185">Reference proteome</keyword>
<evidence type="ECO:0000256" key="5">
    <source>
        <dbReference type="ARBA" id="ARBA00022989"/>
    </source>
</evidence>
<dbReference type="RefSeq" id="WP_045363553.1">
    <property type="nucleotide sequence ID" value="NZ_AP018150.1"/>
</dbReference>